<dbReference type="PROSITE" id="PS51379">
    <property type="entry name" value="4FE4S_FER_2"/>
    <property type="match status" value="2"/>
</dbReference>
<dbReference type="SUPFAM" id="SSF54862">
    <property type="entry name" value="4Fe-4S ferredoxins"/>
    <property type="match status" value="1"/>
</dbReference>
<reference evidence="2 3" key="1">
    <citation type="submission" date="2020-08" db="EMBL/GenBank/DDBJ databases">
        <title>Genome public.</title>
        <authorList>
            <person name="Liu C."/>
            <person name="Sun Q."/>
        </authorList>
    </citation>
    <scope>NUCLEOTIDE SEQUENCE [LARGE SCALE GENOMIC DNA]</scope>
    <source>
        <strain evidence="2 3">New-38</strain>
    </source>
</reference>
<accession>A0ABR7HUY9</accession>
<gene>
    <name evidence="2" type="ORF">H8S34_10975</name>
</gene>
<dbReference type="Gene3D" id="3.30.70.20">
    <property type="match status" value="1"/>
</dbReference>
<organism evidence="2 3">
    <name type="scientific">Pseudoflavonifractor hominis</name>
    <dbReference type="NCBI Taxonomy" id="2763059"/>
    <lineage>
        <taxon>Bacteria</taxon>
        <taxon>Bacillati</taxon>
        <taxon>Bacillota</taxon>
        <taxon>Clostridia</taxon>
        <taxon>Eubacteriales</taxon>
        <taxon>Oscillospiraceae</taxon>
        <taxon>Pseudoflavonifractor</taxon>
    </lineage>
</organism>
<evidence type="ECO:0000313" key="2">
    <source>
        <dbReference type="EMBL" id="MBC5731353.1"/>
    </source>
</evidence>
<proteinExistence type="predicted"/>
<protein>
    <submittedName>
        <fullName evidence="2">4Fe-4S binding protein</fullName>
    </submittedName>
</protein>
<dbReference type="RefSeq" id="WP_101691454.1">
    <property type="nucleotide sequence ID" value="NZ_JACOPR010000006.1"/>
</dbReference>
<comment type="caution">
    <text evidence="2">The sequence shown here is derived from an EMBL/GenBank/DDBJ whole genome shotgun (WGS) entry which is preliminary data.</text>
</comment>
<dbReference type="InterPro" id="IPR017896">
    <property type="entry name" value="4Fe4S_Fe-S-bd"/>
</dbReference>
<keyword evidence="3" id="KW-1185">Reference proteome</keyword>
<sequence length="503" mass="53023">MVVVNQEACKGCTLCEKNCPLDAVHIVERKAVVDEEKCAECGICTRVCKFGAISRPEKSTDGSVVCSSCPVQCHVPVGHTGACKRYTNENGKLVRNRKLVLQNDAVHYPDSRLNGPVITAVGAGTNYPCIRPAPHIVSEVRDGVEVVTVVTEAPLSYSGVTVKLDTNTYIGEEGDPVYRDGKLVGMVNTEEYGSKMIAVGGANKLTGPDGFTVARTIVELANGEEVELSVNKKIKIRVQAGKAPVINGVEESKMRIGCGSATVGLFAKKMKEAVDEVIVIDHHVVGLFTEHLAGAEVGMEWSGVVPNATKSSRGRYFGEHGTGIGGTTIATPRDAIKSVDMTRAKAGMQILVTNTTGEIRALFEVQADGDVKEIPLTEKAAALADDITNNCESSLASVMYVGGTGGSARGGVCSKPVAITKAVHEGKAVLTVGGAPAYVLPGGGINFIVDAGKVVDHGFTWVPTPATVAPVEYTMTRADYEAIGGHMDCIRPAEELRKEVEQG</sequence>
<evidence type="ECO:0000259" key="1">
    <source>
        <dbReference type="PROSITE" id="PS51379"/>
    </source>
</evidence>
<dbReference type="Pfam" id="PF00037">
    <property type="entry name" value="Fer4"/>
    <property type="match status" value="1"/>
</dbReference>
<dbReference type="EMBL" id="JACOPR010000006">
    <property type="protein sequence ID" value="MBC5731353.1"/>
    <property type="molecule type" value="Genomic_DNA"/>
</dbReference>
<feature type="domain" description="4Fe-4S ferredoxin-type" evidence="1">
    <location>
        <begin position="1"/>
        <end position="28"/>
    </location>
</feature>
<dbReference type="Proteomes" id="UP000660021">
    <property type="component" value="Unassembled WGS sequence"/>
</dbReference>
<feature type="domain" description="4Fe-4S ferredoxin-type" evidence="1">
    <location>
        <begin position="29"/>
        <end position="58"/>
    </location>
</feature>
<name>A0ABR7HUY9_9FIRM</name>
<evidence type="ECO:0000313" key="3">
    <source>
        <dbReference type="Proteomes" id="UP000660021"/>
    </source>
</evidence>